<dbReference type="EMBL" id="FMZV01000003">
    <property type="protein sequence ID" value="SDC64382.1"/>
    <property type="molecule type" value="Genomic_DNA"/>
</dbReference>
<name>A0A1G6N934_9RHOB</name>
<organism evidence="2 3">
    <name type="scientific">Ruegeria marina</name>
    <dbReference type="NCBI Taxonomy" id="639004"/>
    <lineage>
        <taxon>Bacteria</taxon>
        <taxon>Pseudomonadati</taxon>
        <taxon>Pseudomonadota</taxon>
        <taxon>Alphaproteobacteria</taxon>
        <taxon>Rhodobacterales</taxon>
        <taxon>Roseobacteraceae</taxon>
        <taxon>Ruegeria</taxon>
    </lineage>
</organism>
<keyword evidence="3" id="KW-1185">Reference proteome</keyword>
<sequence>MSWIAISSQETHRFDLAGLSNLSNSVENGNVSDDELLVRGSLVFETRLPNANRPRFLLHYERRGAWPFHLSLQAIPGGGLILIVHQGGSVLHQVLNIADSGRIETLRLSYAWDAPARAGWLALEHDEREFALLVEVQAPPPLRCGDLRTLFTDGNHRFVSPDMVYFALSDQIEPVGPMPSLLPDTPVATPSGYRALRDIRRGDTVITANGDAVPVLQTVSRTMPAFGSTAPLTVRRPYFGLRQDIVVAPSQRFLLSGSQVEYLFGREAVLVSARHLVGGHSVTPARAGMTVTYGQLLLPSNDAVVTAGTLAESLYIGRLHRRPLHLAASILAGFDRTRLPDHGRPAHMVLRAFDARILAEARAA</sequence>
<dbReference type="STRING" id="639004.SAMN04488239_10370"/>
<feature type="domain" description="Hedgehog/Intein (Hint)" evidence="1">
    <location>
        <begin position="179"/>
        <end position="317"/>
    </location>
</feature>
<gene>
    <name evidence="2" type="ORF">SAMN04488239_10370</name>
</gene>
<dbReference type="Proteomes" id="UP000199628">
    <property type="component" value="Unassembled WGS sequence"/>
</dbReference>
<evidence type="ECO:0000313" key="2">
    <source>
        <dbReference type="EMBL" id="SDC64382.1"/>
    </source>
</evidence>
<protein>
    <submittedName>
        <fullName evidence="2">Hint domain-containing protein</fullName>
    </submittedName>
</protein>
<evidence type="ECO:0000259" key="1">
    <source>
        <dbReference type="Pfam" id="PF13403"/>
    </source>
</evidence>
<dbReference type="SUPFAM" id="SSF51294">
    <property type="entry name" value="Hedgehog/intein (Hint) domain"/>
    <property type="match status" value="1"/>
</dbReference>
<reference evidence="3" key="1">
    <citation type="submission" date="2016-10" db="EMBL/GenBank/DDBJ databases">
        <authorList>
            <person name="Varghese N."/>
            <person name="Submissions S."/>
        </authorList>
    </citation>
    <scope>NUCLEOTIDE SEQUENCE [LARGE SCALE GENOMIC DNA]</scope>
    <source>
        <strain evidence="3">CGMCC 1.9108</strain>
    </source>
</reference>
<accession>A0A1G6N934</accession>
<dbReference type="InterPro" id="IPR036844">
    <property type="entry name" value="Hint_dom_sf"/>
</dbReference>
<dbReference type="Pfam" id="PF13403">
    <property type="entry name" value="Hint_2"/>
    <property type="match status" value="1"/>
</dbReference>
<dbReference type="OrthoDB" id="6305173at2"/>
<evidence type="ECO:0000313" key="3">
    <source>
        <dbReference type="Proteomes" id="UP000199628"/>
    </source>
</evidence>
<dbReference type="InterPro" id="IPR028992">
    <property type="entry name" value="Hedgehog/Intein_dom"/>
</dbReference>
<dbReference type="RefSeq" id="WP_093028345.1">
    <property type="nucleotide sequence ID" value="NZ_FMZV01000003.1"/>
</dbReference>
<proteinExistence type="predicted"/>
<dbReference type="AlphaFoldDB" id="A0A1G6N934"/>